<reference evidence="4" key="1">
    <citation type="submission" date="2023-03" db="EMBL/GenBank/DDBJ databases">
        <authorList>
            <person name="Steffen K."/>
            <person name="Cardenas P."/>
        </authorList>
    </citation>
    <scope>NUCLEOTIDE SEQUENCE</scope>
</reference>
<protein>
    <submittedName>
        <fullName evidence="4">WSC domain-containing protein 1</fullName>
    </submittedName>
</protein>
<dbReference type="PANTHER" id="PTHR45964:SF9">
    <property type="entry name" value="SULFOTRANSFERASE"/>
    <property type="match status" value="1"/>
</dbReference>
<dbReference type="EMBL" id="CASHTH010004507">
    <property type="protein sequence ID" value="CAI8058344.1"/>
    <property type="molecule type" value="Genomic_DNA"/>
</dbReference>
<feature type="compositionally biased region" description="Polar residues" evidence="2">
    <location>
        <begin position="98"/>
        <end position="109"/>
    </location>
</feature>
<dbReference type="GO" id="GO:0008146">
    <property type="term" value="F:sulfotransferase activity"/>
    <property type="evidence" value="ECO:0007669"/>
    <property type="project" value="InterPro"/>
</dbReference>
<evidence type="ECO:0000313" key="4">
    <source>
        <dbReference type="EMBL" id="CAI8058344.1"/>
    </source>
</evidence>
<feature type="region of interest" description="Disordered" evidence="2">
    <location>
        <begin position="548"/>
        <end position="620"/>
    </location>
</feature>
<gene>
    <name evidence="4" type="ORF">GBAR_LOCUS31719</name>
</gene>
<proteinExistence type="inferred from homology"/>
<dbReference type="SUPFAM" id="SSF52540">
    <property type="entry name" value="P-loop containing nucleoside triphosphate hydrolases"/>
    <property type="match status" value="2"/>
</dbReference>
<dbReference type="AlphaFoldDB" id="A0AA35XI39"/>
<evidence type="ECO:0000259" key="3">
    <source>
        <dbReference type="Pfam" id="PF00685"/>
    </source>
</evidence>
<dbReference type="InterPro" id="IPR027417">
    <property type="entry name" value="P-loop_NTPase"/>
</dbReference>
<dbReference type="Pfam" id="PF00685">
    <property type="entry name" value="Sulfotransfer_1"/>
    <property type="match status" value="2"/>
</dbReference>
<evidence type="ECO:0000256" key="1">
    <source>
        <dbReference type="ARBA" id="ARBA00010236"/>
    </source>
</evidence>
<organism evidence="4 5">
    <name type="scientific">Geodia barretti</name>
    <name type="common">Barrett's horny sponge</name>
    <dbReference type="NCBI Taxonomy" id="519541"/>
    <lineage>
        <taxon>Eukaryota</taxon>
        <taxon>Metazoa</taxon>
        <taxon>Porifera</taxon>
        <taxon>Demospongiae</taxon>
        <taxon>Heteroscleromorpha</taxon>
        <taxon>Tetractinellida</taxon>
        <taxon>Astrophorina</taxon>
        <taxon>Geodiidae</taxon>
        <taxon>Geodia</taxon>
    </lineage>
</organism>
<feature type="compositionally biased region" description="Polar residues" evidence="2">
    <location>
        <begin position="522"/>
        <end position="536"/>
    </location>
</feature>
<dbReference type="InterPro" id="IPR051589">
    <property type="entry name" value="Sialate-O-sulfotransferase"/>
</dbReference>
<feature type="region of interest" description="Disordered" evidence="2">
    <location>
        <begin position="505"/>
        <end position="536"/>
    </location>
</feature>
<sequence length="920" mass="104113">MRKKWYGCVLVAFATICITFLARVHLRISPFETEDSASNEPQSRVFLSAAKVISSTASIRSPQSAPNFTIKHESRILQETNSATSRPKSHQAKDESKATNPTTSRPKSTLTKDESKAATSRTKSTLTKDESKATNPATSRPKSTLTKGKSRATNSATSLLRRSPATSTTKNTSLQHNVTKHSGSIKAPQNCEQKNCLENLPESDKHALKSCENRTRKGYNGSISESDCKFLSNNKRRAVALASAPGAGNTWTRGLLEKASGICTGYLYCDTAMRAHGYVGENVKTGRVLVVKTHSIVPRWGGDKNFYFLSSEAPYSAAVFILRNPVESAVAEWNRYSSMMFGKENSSIAKHVHTYTLPKESFDEEKWDTFLRGYMRHWSSRLLQWIIYQDKHPIHILRYEDLKQDTVGEIEKTLDFLDVSYDPETVRKQLNLDYADFKRTHHRNHYNYYSVEQKEFVNFFQTLNLWLEEPRLHDASLYLPGLPQQYNSQHLAAIFSPPEIPLTPLGASSRRDYTETEKAKVISSTASIHSPQSAPNFTIKHESRILQETNSATSRPKSHQTKDESKATNPATSRPKSTLTKGKSRATNSATSLLRRSPATSTTKNTSLQHSVTKHSGSIKAPQNCEQKNCLENLSESDKRALKSCENRTRKGYNGSISESDCKFLPNNRSRAVALASAPGAGNTWTRGLLEKASGICTGYLYCDTAMRAHGYVGENVKTGRVLVVKTHSIVPRWGGDKNFYFLSSEATYSAAVFILRNPVESAVAEWNRYSSMMFGKENSSIAKHVHTYTLPKESFDEEKWDMFLRGYMRHWSSRLLQWIIYQDKHPIHILRYEDLKQDTVGEIKKTLDFLDVSYDPETVRKKLNLDYTDFKRPHDRNHYNYYSVEQKEFVKSVLLDVNVAARRAKKAHLLRLDEYIPAF</sequence>
<feature type="region of interest" description="Disordered" evidence="2">
    <location>
        <begin position="79"/>
        <end position="186"/>
    </location>
</feature>
<evidence type="ECO:0000313" key="5">
    <source>
        <dbReference type="Proteomes" id="UP001174909"/>
    </source>
</evidence>
<keyword evidence="5" id="KW-1185">Reference proteome</keyword>
<dbReference type="InterPro" id="IPR000863">
    <property type="entry name" value="Sulfotransferase_dom"/>
</dbReference>
<comment type="caution">
    <text evidence="4">The sequence shown here is derived from an EMBL/GenBank/DDBJ whole genome shotgun (WGS) entry which is preliminary data.</text>
</comment>
<name>A0AA35XI39_GEOBA</name>
<dbReference type="Proteomes" id="UP001174909">
    <property type="component" value="Unassembled WGS sequence"/>
</dbReference>
<evidence type="ECO:0000256" key="2">
    <source>
        <dbReference type="SAM" id="MobiDB-lite"/>
    </source>
</evidence>
<feature type="compositionally biased region" description="Basic and acidic residues" evidence="2">
    <location>
        <begin position="509"/>
        <end position="520"/>
    </location>
</feature>
<feature type="compositionally biased region" description="Polar residues" evidence="2">
    <location>
        <begin position="567"/>
        <end position="616"/>
    </location>
</feature>
<feature type="compositionally biased region" description="Polar residues" evidence="2">
    <location>
        <begin position="133"/>
        <end position="182"/>
    </location>
</feature>
<feature type="domain" description="Sulfotransferase" evidence="3">
    <location>
        <begin position="319"/>
        <end position="451"/>
    </location>
</feature>
<accession>A0AA35XI39</accession>
<comment type="similarity">
    <text evidence="1">Belongs to the WSCD family.</text>
</comment>
<feature type="domain" description="Sulfotransferase" evidence="3">
    <location>
        <begin position="753"/>
        <end position="884"/>
    </location>
</feature>
<dbReference type="PANTHER" id="PTHR45964">
    <property type="entry name" value="WSCD FAMILY MEMBER CG9164"/>
    <property type="match status" value="1"/>
</dbReference>
<dbReference type="Gene3D" id="3.40.50.300">
    <property type="entry name" value="P-loop containing nucleotide triphosphate hydrolases"/>
    <property type="match status" value="2"/>
</dbReference>